<organism evidence="1 2">
    <name type="scientific">Carnegiea gigantea</name>
    <dbReference type="NCBI Taxonomy" id="171969"/>
    <lineage>
        <taxon>Eukaryota</taxon>
        <taxon>Viridiplantae</taxon>
        <taxon>Streptophyta</taxon>
        <taxon>Embryophyta</taxon>
        <taxon>Tracheophyta</taxon>
        <taxon>Spermatophyta</taxon>
        <taxon>Magnoliopsida</taxon>
        <taxon>eudicotyledons</taxon>
        <taxon>Gunneridae</taxon>
        <taxon>Pentapetalae</taxon>
        <taxon>Caryophyllales</taxon>
        <taxon>Cactineae</taxon>
        <taxon>Cactaceae</taxon>
        <taxon>Cactoideae</taxon>
        <taxon>Echinocereeae</taxon>
        <taxon>Carnegiea</taxon>
    </lineage>
</organism>
<sequence length="151" mass="17184">MKAYMLQDPNDNIYEDSQDPQMRIICYGSDRPKYTNIHEHECFSYFEPTSVYAAMPYDEGLRGRSHFHNFAAGSFVICDWAGKLIKIAQVTLSHNFREANLAADWLAKLGHKLTVRTGVRRCQRCMSGGKSGMGYGMVLHLLKALESLLMK</sequence>
<name>A0A9Q1GLI2_9CARY</name>
<evidence type="ECO:0008006" key="3">
    <source>
        <dbReference type="Google" id="ProtNLM"/>
    </source>
</evidence>
<gene>
    <name evidence="1" type="ORF">Cgig2_006286</name>
</gene>
<protein>
    <recommendedName>
        <fullName evidence="3">RNase H type-1 domain-containing protein</fullName>
    </recommendedName>
</protein>
<reference evidence="1" key="1">
    <citation type="submission" date="2022-04" db="EMBL/GenBank/DDBJ databases">
        <title>Carnegiea gigantea Genome sequencing and assembly v2.</title>
        <authorList>
            <person name="Copetti D."/>
            <person name="Sanderson M.J."/>
            <person name="Burquez A."/>
            <person name="Wojciechowski M.F."/>
        </authorList>
    </citation>
    <scope>NUCLEOTIDE SEQUENCE</scope>
    <source>
        <strain evidence="1">SGP5-SGP5p</strain>
        <tissue evidence="1">Aerial part</tissue>
    </source>
</reference>
<dbReference type="AlphaFoldDB" id="A0A9Q1GLI2"/>
<proteinExistence type="predicted"/>
<comment type="caution">
    <text evidence="1">The sequence shown here is derived from an EMBL/GenBank/DDBJ whole genome shotgun (WGS) entry which is preliminary data.</text>
</comment>
<dbReference type="Proteomes" id="UP001153076">
    <property type="component" value="Unassembled WGS sequence"/>
</dbReference>
<dbReference type="EMBL" id="JAKOGI010002746">
    <property type="protein sequence ID" value="KAJ8421389.1"/>
    <property type="molecule type" value="Genomic_DNA"/>
</dbReference>
<keyword evidence="2" id="KW-1185">Reference proteome</keyword>
<evidence type="ECO:0000313" key="1">
    <source>
        <dbReference type="EMBL" id="KAJ8421389.1"/>
    </source>
</evidence>
<evidence type="ECO:0000313" key="2">
    <source>
        <dbReference type="Proteomes" id="UP001153076"/>
    </source>
</evidence>
<accession>A0A9Q1GLI2</accession>